<evidence type="ECO:0000313" key="4">
    <source>
        <dbReference type="Proteomes" id="UP001500166"/>
    </source>
</evidence>
<accession>A0ABN2XYA7</accession>
<evidence type="ECO:0000259" key="2">
    <source>
        <dbReference type="Pfam" id="PF01575"/>
    </source>
</evidence>
<keyword evidence="4" id="KW-1185">Reference proteome</keyword>
<name>A0ABN2XYA7_9MICC</name>
<comment type="similarity">
    <text evidence="1">Belongs to the enoyl-CoA hydratase/isomerase family.</text>
</comment>
<dbReference type="Proteomes" id="UP001500166">
    <property type="component" value="Unassembled WGS sequence"/>
</dbReference>
<dbReference type="Pfam" id="PF01575">
    <property type="entry name" value="MaoC_dehydratas"/>
    <property type="match status" value="1"/>
</dbReference>
<protein>
    <submittedName>
        <fullName evidence="3">MaoC/PaaZ C-terminal domain-containing protein</fullName>
    </submittedName>
</protein>
<gene>
    <name evidence="3" type="ORF">GCM10009824_19570</name>
</gene>
<evidence type="ECO:0000256" key="1">
    <source>
        <dbReference type="ARBA" id="ARBA00005254"/>
    </source>
</evidence>
<dbReference type="CDD" id="cd03441">
    <property type="entry name" value="R_hydratase_like"/>
    <property type="match status" value="1"/>
</dbReference>
<dbReference type="EMBL" id="BAAAQA010000018">
    <property type="protein sequence ID" value="GAA2118917.1"/>
    <property type="molecule type" value="Genomic_DNA"/>
</dbReference>
<dbReference type="InterPro" id="IPR003965">
    <property type="entry name" value="Fatty_acid_synthase"/>
</dbReference>
<comment type="caution">
    <text evidence="3">The sequence shown here is derived from an EMBL/GenBank/DDBJ whole genome shotgun (WGS) entry which is preliminary data.</text>
</comment>
<organism evidence="3 4">
    <name type="scientific">Kocuria atrinae</name>
    <dbReference type="NCBI Taxonomy" id="592377"/>
    <lineage>
        <taxon>Bacteria</taxon>
        <taxon>Bacillati</taxon>
        <taxon>Actinomycetota</taxon>
        <taxon>Actinomycetes</taxon>
        <taxon>Micrococcales</taxon>
        <taxon>Micrococcaceae</taxon>
        <taxon>Kocuria</taxon>
    </lineage>
</organism>
<evidence type="ECO:0000313" key="3">
    <source>
        <dbReference type="EMBL" id="GAA2118917.1"/>
    </source>
</evidence>
<dbReference type="Gene3D" id="3.10.129.10">
    <property type="entry name" value="Hotdog Thioesterase"/>
    <property type="match status" value="1"/>
</dbReference>
<reference evidence="3 4" key="1">
    <citation type="journal article" date="2019" name="Int. J. Syst. Evol. Microbiol.">
        <title>The Global Catalogue of Microorganisms (GCM) 10K type strain sequencing project: providing services to taxonomists for standard genome sequencing and annotation.</title>
        <authorList>
            <consortium name="The Broad Institute Genomics Platform"/>
            <consortium name="The Broad Institute Genome Sequencing Center for Infectious Disease"/>
            <person name="Wu L."/>
            <person name="Ma J."/>
        </authorList>
    </citation>
    <scope>NUCLEOTIDE SEQUENCE [LARGE SCALE GENOMIC DNA]</scope>
    <source>
        <strain evidence="3 4">JCM 15914</strain>
    </source>
</reference>
<dbReference type="InterPro" id="IPR002539">
    <property type="entry name" value="MaoC-like_dom"/>
</dbReference>
<sequence length="357" mass="37796">MTSSPEQFPTVPENYEQVQPATKPNLGLLYATAGATAAGTFASDAAARALPALRKYPLGKVLPGSLLNRGGDRLRAALEVPRVAHVVEGLSVDPEWHEKFCRVVHATPKPLAPGSSETAVFSGALHSLAFPVAMSVLTRQDFPLPVMGMVHLTNTVQHLMDVAVGEELTATAWAENLRSHRAGTVVDAVVTLTRADGTVVWAGRSGYLAKGESGAIAGEGARTSDEESKDSALTVPFNAPQQTAQWSLKADTGRQYAGVSGDYNPIHLSGPSAKALGMKGTIAHGMYTASRALAATAVPSEVPFRWSVEFAAPVLLPSTVAVSVHDDGRREHWGGSRVIAWNPKRNKPHLDLVVKPL</sequence>
<dbReference type="PRINTS" id="PR01483">
    <property type="entry name" value="FASYNTHASE"/>
</dbReference>
<feature type="domain" description="MaoC-like" evidence="2">
    <location>
        <begin position="242"/>
        <end position="331"/>
    </location>
</feature>
<dbReference type="PANTHER" id="PTHR43841:SF3">
    <property type="entry name" value="(3R)-HYDROXYACYL-ACP DEHYDRATASE SUBUNIT HADB"/>
    <property type="match status" value="1"/>
</dbReference>
<dbReference type="SUPFAM" id="SSF54637">
    <property type="entry name" value="Thioesterase/thiol ester dehydrase-isomerase"/>
    <property type="match status" value="2"/>
</dbReference>
<proteinExistence type="inferred from homology"/>
<dbReference type="InterPro" id="IPR029069">
    <property type="entry name" value="HotDog_dom_sf"/>
</dbReference>
<dbReference type="PANTHER" id="PTHR43841">
    <property type="entry name" value="3-HYDROXYACYL-THIOESTER DEHYDRATASE HTDX-RELATED"/>
    <property type="match status" value="1"/>
</dbReference>